<dbReference type="PANTHER" id="PTHR44051:SF9">
    <property type="entry name" value="GLUTATHIONE S-TRANSFERASE 1"/>
    <property type="match status" value="1"/>
</dbReference>
<protein>
    <submittedName>
        <fullName evidence="4">Glutathione S-transferase</fullName>
    </submittedName>
</protein>
<dbReference type="SFLD" id="SFLDG00358">
    <property type="entry name" value="Main_(cytGST)"/>
    <property type="match status" value="1"/>
</dbReference>
<name>A0ABR4W8Z9_9GAMM</name>
<dbReference type="SFLD" id="SFLDS00019">
    <property type="entry name" value="Glutathione_Transferase_(cytos"/>
    <property type="match status" value="1"/>
</dbReference>
<evidence type="ECO:0000313" key="5">
    <source>
        <dbReference type="Proteomes" id="UP000029443"/>
    </source>
</evidence>
<dbReference type="Pfam" id="PF02798">
    <property type="entry name" value="GST_N"/>
    <property type="match status" value="1"/>
</dbReference>
<feature type="domain" description="GST N-terminal" evidence="2">
    <location>
        <begin position="11"/>
        <end position="93"/>
    </location>
</feature>
<accession>A0ABR4W8Z9</accession>
<keyword evidence="5" id="KW-1185">Reference proteome</keyword>
<dbReference type="SFLD" id="SFLDG01150">
    <property type="entry name" value="Main.1:_Beta-like"/>
    <property type="match status" value="1"/>
</dbReference>
<evidence type="ECO:0000313" key="4">
    <source>
        <dbReference type="EMBL" id="KGD59894.1"/>
    </source>
</evidence>
<sequence length="234" mass="26374">MLPGNIVFARQPMITLHHLENSRSLRIVWLLEELGLDYEIRHYARDSKTMLAPPELKQVHPLGKSPVITDGDITVPESGAIIEYLIQRYGNDSWKISADDPRWVQERYWLHYAEGSLMPLLVMKLVFSRIPKSPMPFIARPVAKGISGKVIGTFIDPQLENQLAVIEAHLGTHSWFTGDTPSAADIIMSFPLQAASARADLSQLPAIQRFLQQMEARPAYQRAVERAGPLTPMR</sequence>
<comment type="caution">
    <text evidence="4">The sequence shown here is derived from an EMBL/GenBank/DDBJ whole genome shotgun (WGS) entry which is preliminary data.</text>
</comment>
<dbReference type="SUPFAM" id="SSF47616">
    <property type="entry name" value="GST C-terminal domain-like"/>
    <property type="match status" value="1"/>
</dbReference>
<dbReference type="SUPFAM" id="SSF52833">
    <property type="entry name" value="Thioredoxin-like"/>
    <property type="match status" value="1"/>
</dbReference>
<dbReference type="Gene3D" id="1.20.1050.10">
    <property type="match status" value="1"/>
</dbReference>
<evidence type="ECO:0000256" key="1">
    <source>
        <dbReference type="RuleBase" id="RU003494"/>
    </source>
</evidence>
<dbReference type="PROSITE" id="PS50405">
    <property type="entry name" value="GST_CTER"/>
    <property type="match status" value="1"/>
</dbReference>
<dbReference type="CDD" id="cd03046">
    <property type="entry name" value="GST_N_GTT1_like"/>
    <property type="match status" value="1"/>
</dbReference>
<dbReference type="Proteomes" id="UP000029443">
    <property type="component" value="Unassembled WGS sequence"/>
</dbReference>
<dbReference type="Gene3D" id="3.40.30.10">
    <property type="entry name" value="Glutaredoxin"/>
    <property type="match status" value="1"/>
</dbReference>
<proteinExistence type="inferred from homology"/>
<dbReference type="InterPro" id="IPR036249">
    <property type="entry name" value="Thioredoxin-like_sf"/>
</dbReference>
<evidence type="ECO:0000259" key="2">
    <source>
        <dbReference type="PROSITE" id="PS50404"/>
    </source>
</evidence>
<dbReference type="PANTHER" id="PTHR44051">
    <property type="entry name" value="GLUTATHIONE S-TRANSFERASE-RELATED"/>
    <property type="match status" value="1"/>
</dbReference>
<dbReference type="InterPro" id="IPR036282">
    <property type="entry name" value="Glutathione-S-Trfase_C_sf"/>
</dbReference>
<dbReference type="InterPro" id="IPR010987">
    <property type="entry name" value="Glutathione-S-Trfase_C-like"/>
</dbReference>
<dbReference type="CDD" id="cd03189">
    <property type="entry name" value="GST_C_GTT1_like"/>
    <property type="match status" value="1"/>
</dbReference>
<gene>
    <name evidence="4" type="ORF">T9A_03029</name>
</gene>
<evidence type="ECO:0000259" key="3">
    <source>
        <dbReference type="PROSITE" id="PS50405"/>
    </source>
</evidence>
<dbReference type="InterPro" id="IPR040079">
    <property type="entry name" value="Glutathione_S-Trfase"/>
</dbReference>
<dbReference type="EMBL" id="ARXU01000016">
    <property type="protein sequence ID" value="KGD59894.1"/>
    <property type="molecule type" value="Genomic_DNA"/>
</dbReference>
<dbReference type="InterPro" id="IPR004046">
    <property type="entry name" value="GST_C"/>
</dbReference>
<dbReference type="Pfam" id="PF00043">
    <property type="entry name" value="GST_C"/>
    <property type="match status" value="1"/>
</dbReference>
<dbReference type="PROSITE" id="PS50404">
    <property type="entry name" value="GST_NTER"/>
    <property type="match status" value="1"/>
</dbReference>
<reference evidence="4 5" key="1">
    <citation type="submission" date="2012-09" db="EMBL/GenBank/DDBJ databases">
        <title>Genome Sequence of alkane-degrading Bacterium Alcanivorax jadensis T9.</title>
        <authorList>
            <person name="Lai Q."/>
            <person name="Shao Z."/>
        </authorList>
    </citation>
    <scope>NUCLEOTIDE SEQUENCE [LARGE SCALE GENOMIC DNA]</scope>
    <source>
        <strain evidence="4 5">T9</strain>
    </source>
</reference>
<organism evidence="4 5">
    <name type="scientific">Alcanivorax jadensis T9</name>
    <dbReference type="NCBI Taxonomy" id="1177181"/>
    <lineage>
        <taxon>Bacteria</taxon>
        <taxon>Pseudomonadati</taxon>
        <taxon>Pseudomonadota</taxon>
        <taxon>Gammaproteobacteria</taxon>
        <taxon>Oceanospirillales</taxon>
        <taxon>Alcanivoracaceae</taxon>
        <taxon>Alcanivorax</taxon>
    </lineage>
</organism>
<comment type="similarity">
    <text evidence="1">Belongs to the GST superfamily.</text>
</comment>
<dbReference type="InterPro" id="IPR004045">
    <property type="entry name" value="Glutathione_S-Trfase_N"/>
</dbReference>
<feature type="domain" description="GST C-terminal" evidence="3">
    <location>
        <begin position="99"/>
        <end position="233"/>
    </location>
</feature>